<name>A0A8E1W2J3_9PSEU</name>
<dbReference type="AlphaFoldDB" id="A0A8E1W2J3"/>
<dbReference type="EMBL" id="JACJHR010000045">
    <property type="protein sequence ID" value="MBB2502930.1"/>
    <property type="molecule type" value="Genomic_DNA"/>
</dbReference>
<dbReference type="RefSeq" id="WP_183125510.1">
    <property type="nucleotide sequence ID" value="NZ_JACJHR010000045.1"/>
</dbReference>
<sequence length="74" mass="7948">MKRAVADCLRGLVPADALSTVDRAAVVARLHGDGLTDGEIAEITRLTTYTTGRIRARLGLAAHERKTAHALVQR</sequence>
<evidence type="ECO:0000313" key="1">
    <source>
        <dbReference type="EMBL" id="MBB2502930.1"/>
    </source>
</evidence>
<accession>A0A8E1W2J3</accession>
<proteinExistence type="predicted"/>
<reference evidence="1 2" key="1">
    <citation type="submission" date="2020-08" db="EMBL/GenBank/DDBJ databases">
        <title>Amycolatopsis echigonensis JCM 21831.</title>
        <authorList>
            <person name="Tedsree N."/>
            <person name="Kuncharoen N."/>
            <person name="Likhitwitayawuid K."/>
            <person name="Tanasupawat S."/>
        </authorList>
    </citation>
    <scope>NUCLEOTIDE SEQUENCE [LARGE SCALE GENOMIC DNA]</scope>
    <source>
        <strain evidence="1 2">JCM 21831</strain>
    </source>
</reference>
<organism evidence="1 2">
    <name type="scientific">Amycolatopsis echigonensis</name>
    <dbReference type="NCBI Taxonomy" id="2576905"/>
    <lineage>
        <taxon>Bacteria</taxon>
        <taxon>Bacillati</taxon>
        <taxon>Actinomycetota</taxon>
        <taxon>Actinomycetes</taxon>
        <taxon>Pseudonocardiales</taxon>
        <taxon>Pseudonocardiaceae</taxon>
        <taxon>Amycolatopsis</taxon>
    </lineage>
</organism>
<dbReference type="Proteomes" id="UP000550260">
    <property type="component" value="Unassembled WGS sequence"/>
</dbReference>
<comment type="caution">
    <text evidence="1">The sequence shown here is derived from an EMBL/GenBank/DDBJ whole genome shotgun (WGS) entry which is preliminary data.</text>
</comment>
<protein>
    <submittedName>
        <fullName evidence="1">Uncharacterized protein</fullName>
    </submittedName>
</protein>
<evidence type="ECO:0000313" key="2">
    <source>
        <dbReference type="Proteomes" id="UP000550260"/>
    </source>
</evidence>
<gene>
    <name evidence="1" type="ORF">H5411_27820</name>
</gene>